<name>A0AAV3XG37_9CYAN</name>
<dbReference type="EMBL" id="BLAY01000126">
    <property type="protein sequence ID" value="GET41558.1"/>
    <property type="molecule type" value="Genomic_DNA"/>
</dbReference>
<dbReference type="Pfam" id="PF12263">
    <property type="entry name" value="DUF3611"/>
    <property type="match status" value="1"/>
</dbReference>
<evidence type="ECO:0000313" key="3">
    <source>
        <dbReference type="Proteomes" id="UP001050975"/>
    </source>
</evidence>
<proteinExistence type="predicted"/>
<protein>
    <recommendedName>
        <fullName evidence="4">DUF3611 family protein</fullName>
    </recommendedName>
</protein>
<evidence type="ECO:0000313" key="2">
    <source>
        <dbReference type="EMBL" id="GET41558.1"/>
    </source>
</evidence>
<sequence length="189" mass="20863">MNQSESLSQPLTQPEFVATFRFFSRFSFWIQLVLGAVSGMALLFAMFSRNMSEPTNNAGIGFGIFLAIVGILLLCFRIFWDFRYRLLGRRLPAANPQFHPSKEDVIQTLRIGLISSLVGLLIAFVASEETVAVVLAKTLAQPQAIAATYTPENAIRSLDVFVTLANVNMIGAHFFGAVTSLGLLNWVEE</sequence>
<keyword evidence="3" id="KW-1185">Reference proteome</keyword>
<dbReference type="AlphaFoldDB" id="A0AAV3XG37"/>
<feature type="transmembrane region" description="Helical" evidence="1">
    <location>
        <begin position="59"/>
        <end position="80"/>
    </location>
</feature>
<organism evidence="2 3">
    <name type="scientific">Microseira wollei NIES-4236</name>
    <dbReference type="NCBI Taxonomy" id="2530354"/>
    <lineage>
        <taxon>Bacteria</taxon>
        <taxon>Bacillati</taxon>
        <taxon>Cyanobacteriota</taxon>
        <taxon>Cyanophyceae</taxon>
        <taxon>Oscillatoriophycideae</taxon>
        <taxon>Aerosakkonematales</taxon>
        <taxon>Aerosakkonemataceae</taxon>
        <taxon>Microseira</taxon>
    </lineage>
</organism>
<accession>A0AAV3XG37</accession>
<dbReference type="PANTHER" id="PTHR34548:SF2">
    <property type="entry name" value="PROTEIN TIC 21, CHLOROPLASTIC"/>
    <property type="match status" value="1"/>
</dbReference>
<gene>
    <name evidence="2" type="ORF">MiSe_63700</name>
</gene>
<dbReference type="RefSeq" id="WP_226587970.1">
    <property type="nucleotide sequence ID" value="NZ_BLAY01000126.1"/>
</dbReference>
<keyword evidence="1" id="KW-1133">Transmembrane helix</keyword>
<dbReference type="PANTHER" id="PTHR34548">
    <property type="entry name" value="PROTEIN TIC 21, CHLOROPLASTIC"/>
    <property type="match status" value="1"/>
</dbReference>
<feature type="transmembrane region" description="Helical" evidence="1">
    <location>
        <begin position="108"/>
        <end position="126"/>
    </location>
</feature>
<keyword evidence="1" id="KW-0812">Transmembrane</keyword>
<comment type="caution">
    <text evidence="2">The sequence shown here is derived from an EMBL/GenBank/DDBJ whole genome shotgun (WGS) entry which is preliminary data.</text>
</comment>
<reference evidence="2" key="1">
    <citation type="submission" date="2019-10" db="EMBL/GenBank/DDBJ databases">
        <title>Draft genome sequece of Microseira wollei NIES-4236.</title>
        <authorList>
            <person name="Yamaguchi H."/>
            <person name="Suzuki S."/>
            <person name="Kawachi M."/>
        </authorList>
    </citation>
    <scope>NUCLEOTIDE SEQUENCE</scope>
    <source>
        <strain evidence="2">NIES-4236</strain>
    </source>
</reference>
<keyword evidence="1" id="KW-0472">Membrane</keyword>
<dbReference type="InterPro" id="IPR022051">
    <property type="entry name" value="DUF3611"/>
</dbReference>
<feature type="transmembrane region" description="Helical" evidence="1">
    <location>
        <begin position="167"/>
        <end position="187"/>
    </location>
</feature>
<evidence type="ECO:0008006" key="4">
    <source>
        <dbReference type="Google" id="ProtNLM"/>
    </source>
</evidence>
<evidence type="ECO:0000256" key="1">
    <source>
        <dbReference type="SAM" id="Phobius"/>
    </source>
</evidence>
<feature type="transmembrane region" description="Helical" evidence="1">
    <location>
        <begin position="28"/>
        <end position="47"/>
    </location>
</feature>
<dbReference type="Proteomes" id="UP001050975">
    <property type="component" value="Unassembled WGS sequence"/>
</dbReference>